<dbReference type="InterPro" id="IPR036938">
    <property type="entry name" value="PAP2/HPO_sf"/>
</dbReference>
<dbReference type="InterPro" id="IPR000326">
    <property type="entry name" value="PAP2/HPO"/>
</dbReference>
<dbReference type="Pfam" id="PF01569">
    <property type="entry name" value="PAP2"/>
    <property type="match status" value="1"/>
</dbReference>
<evidence type="ECO:0000256" key="4">
    <source>
        <dbReference type="ARBA" id="ARBA00022801"/>
    </source>
</evidence>
<keyword evidence="4" id="KW-0378">Hydrolase</keyword>
<gene>
    <name evidence="9" type="ordered locus">GPOL_c44500</name>
</gene>
<keyword evidence="3 7" id="KW-0812">Transmembrane</keyword>
<organism evidence="9 10">
    <name type="scientific">Gordonia polyisoprenivorans (strain DSM 44266 / VH2)</name>
    <dbReference type="NCBI Taxonomy" id="1112204"/>
    <lineage>
        <taxon>Bacteria</taxon>
        <taxon>Bacillati</taxon>
        <taxon>Actinomycetota</taxon>
        <taxon>Actinomycetes</taxon>
        <taxon>Mycobacteriales</taxon>
        <taxon>Gordoniaceae</taxon>
        <taxon>Gordonia</taxon>
    </lineage>
</organism>
<protein>
    <submittedName>
        <fullName evidence="9">Putative phosphatase, PAP2 superfamily</fullName>
    </submittedName>
</protein>
<dbReference type="SUPFAM" id="SSF48317">
    <property type="entry name" value="Acid phosphatase/Vanadium-dependent haloperoxidase"/>
    <property type="match status" value="1"/>
</dbReference>
<dbReference type="GO" id="GO:0016787">
    <property type="term" value="F:hydrolase activity"/>
    <property type="evidence" value="ECO:0007669"/>
    <property type="project" value="UniProtKB-KW"/>
</dbReference>
<evidence type="ECO:0000256" key="2">
    <source>
        <dbReference type="ARBA" id="ARBA00022475"/>
    </source>
</evidence>
<dbReference type="PANTHER" id="PTHR14969:SF62">
    <property type="entry name" value="DECAPRENYLPHOSPHORYL-5-PHOSPHORIBOSE PHOSPHATASE RV3807C-RELATED"/>
    <property type="match status" value="1"/>
</dbReference>
<evidence type="ECO:0000256" key="1">
    <source>
        <dbReference type="ARBA" id="ARBA00004651"/>
    </source>
</evidence>
<dbReference type="HOGENOM" id="CLU_072573_3_2_11"/>
<dbReference type="EMBL" id="CP003119">
    <property type="protein sequence ID" value="AFA75452.1"/>
    <property type="molecule type" value="Genomic_DNA"/>
</dbReference>
<keyword evidence="10" id="KW-1185">Reference proteome</keyword>
<evidence type="ECO:0000313" key="9">
    <source>
        <dbReference type="EMBL" id="AFA75452.1"/>
    </source>
</evidence>
<keyword evidence="6 7" id="KW-0472">Membrane</keyword>
<reference evidence="9 10" key="1">
    <citation type="journal article" date="2012" name="Appl. Environ. Microbiol.">
        <title>Involvement of two latex-clearing proteins during rubber degradation and insights into the subsequent degradation pathway revealed by the genome sequence of Gordonia polyisoprenivorans strain VH2.</title>
        <authorList>
            <person name="Hiessl S."/>
            <person name="Schuldes J."/>
            <person name="Thurmer A."/>
            <person name="Halbsguth T."/>
            <person name="Broker D."/>
            <person name="Angelov A."/>
            <person name="Liebl W."/>
            <person name="Daniel R."/>
            <person name="Steinbuchel A."/>
        </authorList>
    </citation>
    <scope>NUCLEOTIDE SEQUENCE [LARGE SCALE GENOMIC DNA]</scope>
    <source>
        <strain evidence="10">DSM 44266 / VH2</strain>
    </source>
</reference>
<evidence type="ECO:0000256" key="5">
    <source>
        <dbReference type="ARBA" id="ARBA00022989"/>
    </source>
</evidence>
<dbReference type="Proteomes" id="UP000009154">
    <property type="component" value="Chromosome"/>
</dbReference>
<proteinExistence type="predicted"/>
<feature type="transmembrane region" description="Helical" evidence="7">
    <location>
        <begin position="124"/>
        <end position="145"/>
    </location>
</feature>
<name>H6MWP1_GORPV</name>
<dbReference type="GO" id="GO:0005886">
    <property type="term" value="C:plasma membrane"/>
    <property type="evidence" value="ECO:0007669"/>
    <property type="project" value="UniProtKB-SubCell"/>
</dbReference>
<feature type="transmembrane region" description="Helical" evidence="7">
    <location>
        <begin position="179"/>
        <end position="201"/>
    </location>
</feature>
<accession>H6MWP1</accession>
<dbReference type="Gene3D" id="1.20.144.10">
    <property type="entry name" value="Phosphatidic acid phosphatase type 2/haloperoxidase"/>
    <property type="match status" value="1"/>
</dbReference>
<dbReference type="PANTHER" id="PTHR14969">
    <property type="entry name" value="SPHINGOSINE-1-PHOSPHATE PHOSPHOHYDROLASE"/>
    <property type="match status" value="1"/>
</dbReference>
<keyword evidence="2" id="KW-1003">Cell membrane</keyword>
<dbReference type="eggNOG" id="COG0671">
    <property type="taxonomic scope" value="Bacteria"/>
</dbReference>
<comment type="subcellular location">
    <subcellularLocation>
        <location evidence="1">Cell membrane</location>
        <topology evidence="1">Multi-pass membrane protein</topology>
    </subcellularLocation>
</comment>
<evidence type="ECO:0000256" key="3">
    <source>
        <dbReference type="ARBA" id="ARBA00022692"/>
    </source>
</evidence>
<sequence length="231" mass="24005">MRMMVALGLMVLVVGLGVSIAVHHHPAAGVDSSTLRWVLDHRTSWATRSASALSTVFAPMWVAIATVIGAFGLIRRDRRLERGARVLGAVVLAGVVAEALKLGVDRLRPPATYQLGAPELAMSFPSGHVTGTCALVFAAAVAATAAGGARNAAIAAATLVTAAVAASRLYLGAHWLTDVLASVGVALASVLVAPMVVDPVIDWMRPHLPVRLQQMVDARGGTQVEEQTATR</sequence>
<dbReference type="AlphaFoldDB" id="H6MWP1"/>
<feature type="transmembrane region" description="Helical" evidence="7">
    <location>
        <begin position="86"/>
        <end position="104"/>
    </location>
</feature>
<evidence type="ECO:0000313" key="10">
    <source>
        <dbReference type="Proteomes" id="UP000009154"/>
    </source>
</evidence>
<keyword evidence="5 7" id="KW-1133">Transmembrane helix</keyword>
<evidence type="ECO:0000256" key="6">
    <source>
        <dbReference type="ARBA" id="ARBA00023136"/>
    </source>
</evidence>
<evidence type="ECO:0000259" key="8">
    <source>
        <dbReference type="SMART" id="SM00014"/>
    </source>
</evidence>
<dbReference type="KEGG" id="gpo:GPOL_c44500"/>
<feature type="transmembrane region" description="Helical" evidence="7">
    <location>
        <begin position="45"/>
        <end position="74"/>
    </location>
</feature>
<dbReference type="STRING" id="1112204.GPOL_c44500"/>
<feature type="domain" description="Phosphatidic acid phosphatase type 2/haloperoxidase" evidence="8">
    <location>
        <begin position="86"/>
        <end position="194"/>
    </location>
</feature>
<evidence type="ECO:0000256" key="7">
    <source>
        <dbReference type="SAM" id="Phobius"/>
    </source>
</evidence>
<feature type="transmembrane region" description="Helical" evidence="7">
    <location>
        <begin position="152"/>
        <end position="173"/>
    </location>
</feature>
<dbReference type="SMART" id="SM00014">
    <property type="entry name" value="acidPPc"/>
    <property type="match status" value="1"/>
</dbReference>